<evidence type="ECO:0000313" key="2">
    <source>
        <dbReference type="Proteomes" id="UP000027073"/>
    </source>
</evidence>
<protein>
    <submittedName>
        <fullName evidence="1">Uncharacterized protein</fullName>
    </submittedName>
</protein>
<dbReference type="VEuPathDB" id="FungiDB:PLEOSDRAFT_154237"/>
<dbReference type="EMBL" id="KL198005">
    <property type="protein sequence ID" value="KDQ32036.1"/>
    <property type="molecule type" value="Genomic_DNA"/>
</dbReference>
<evidence type="ECO:0000313" key="1">
    <source>
        <dbReference type="EMBL" id="KDQ32036.1"/>
    </source>
</evidence>
<dbReference type="InParanoid" id="A0A067P800"/>
<gene>
    <name evidence="1" type="ORF">PLEOSDRAFT_154237</name>
</gene>
<reference evidence="2" key="1">
    <citation type="journal article" date="2014" name="Proc. Natl. Acad. Sci. U.S.A.">
        <title>Extensive sampling of basidiomycete genomes demonstrates inadequacy of the white-rot/brown-rot paradigm for wood decay fungi.</title>
        <authorList>
            <person name="Riley R."/>
            <person name="Salamov A.A."/>
            <person name="Brown D.W."/>
            <person name="Nagy L.G."/>
            <person name="Floudas D."/>
            <person name="Held B.W."/>
            <person name="Levasseur A."/>
            <person name="Lombard V."/>
            <person name="Morin E."/>
            <person name="Otillar R."/>
            <person name="Lindquist E.A."/>
            <person name="Sun H."/>
            <person name="LaButti K.M."/>
            <person name="Schmutz J."/>
            <person name="Jabbour D."/>
            <person name="Luo H."/>
            <person name="Baker S.E."/>
            <person name="Pisabarro A.G."/>
            <person name="Walton J.D."/>
            <person name="Blanchette R.A."/>
            <person name="Henrissat B."/>
            <person name="Martin F."/>
            <person name="Cullen D."/>
            <person name="Hibbett D.S."/>
            <person name="Grigoriev I.V."/>
        </authorList>
    </citation>
    <scope>NUCLEOTIDE SEQUENCE [LARGE SCALE GENOMIC DNA]</scope>
    <source>
        <strain evidence="2">PC15</strain>
    </source>
</reference>
<proteinExistence type="predicted"/>
<sequence>MSSQTAEVGPSGFQAATKIWSKGLEWRKGDMCSIMRTADSPVEVYVCLHTHVSTDRNWVDNASYWRRFYGRS</sequence>
<organism evidence="1 2">
    <name type="scientific">Pleurotus ostreatus (strain PC15)</name>
    <name type="common">Oyster mushroom</name>
    <dbReference type="NCBI Taxonomy" id="1137138"/>
    <lineage>
        <taxon>Eukaryota</taxon>
        <taxon>Fungi</taxon>
        <taxon>Dikarya</taxon>
        <taxon>Basidiomycota</taxon>
        <taxon>Agaricomycotina</taxon>
        <taxon>Agaricomycetes</taxon>
        <taxon>Agaricomycetidae</taxon>
        <taxon>Agaricales</taxon>
        <taxon>Pleurotineae</taxon>
        <taxon>Pleurotaceae</taxon>
        <taxon>Pleurotus</taxon>
    </lineage>
</organism>
<dbReference type="AlphaFoldDB" id="A0A067P800"/>
<accession>A0A067P800</accession>
<dbReference type="Proteomes" id="UP000027073">
    <property type="component" value="Unassembled WGS sequence"/>
</dbReference>
<name>A0A067P800_PLEO1</name>
<dbReference type="HOGENOM" id="CLU_180228_0_0_1"/>